<dbReference type="PANTHER" id="PTHR45916:SF1">
    <property type="entry name" value="STRUCTURAL MAINTENANCE OF CHROMOSOMES PROTEIN 5"/>
    <property type="match status" value="1"/>
</dbReference>
<keyword evidence="1" id="KW-0175">Coiled coil</keyword>
<dbReference type="PANTHER" id="PTHR45916">
    <property type="entry name" value="STRUCTURAL MAINTENANCE OF CHROMOSOMES PROTEIN 5"/>
    <property type="match status" value="1"/>
</dbReference>
<sequence length="317" mass="37031">MFTLQETIQANIISTDNQIRTLNNALHKTHEEQEALLSQNTIELRALTNVYDRRSKLVRERDPDMYTAAQWVQQNKAQFKCPVFLPVYMEIIIKEDRHIDLVEAVAGEELLKTFTCQTVEDYNLFMREVIDAQNLRVNVVWCGSQTLGEYRSLRPVQELRRYGVEGYLLDQVEGPEPVLTVLCAQADFHAVAYVPEEIDHQLIVESVRSFGSFTYICGDTIYNVRFSTYGQRLPLVTTCRWNRAVFLTDLEDIQKTREIWTKLRSFRERIEHLSQILENLMAETTVLSADRAALQTQERQLVTMHKEYEDAIVKFRE</sequence>
<dbReference type="GO" id="GO:0000724">
    <property type="term" value="P:double-strand break repair via homologous recombination"/>
    <property type="evidence" value="ECO:0007669"/>
    <property type="project" value="TreeGrafter"/>
</dbReference>
<gene>
    <name evidence="2" type="ORF">POCULU_LOCUS5750</name>
</gene>
<accession>A0A9N9BEV2</accession>
<dbReference type="GO" id="GO:0003697">
    <property type="term" value="F:single-stranded DNA binding"/>
    <property type="evidence" value="ECO:0007669"/>
    <property type="project" value="TreeGrafter"/>
</dbReference>
<proteinExistence type="predicted"/>
<name>A0A9N9BEV2_9GLOM</name>
<dbReference type="GO" id="GO:0030915">
    <property type="term" value="C:Smc5-Smc6 complex"/>
    <property type="evidence" value="ECO:0007669"/>
    <property type="project" value="TreeGrafter"/>
</dbReference>
<evidence type="ECO:0000313" key="2">
    <source>
        <dbReference type="EMBL" id="CAG8565994.1"/>
    </source>
</evidence>
<protein>
    <submittedName>
        <fullName evidence="2">6635_t:CDS:1</fullName>
    </submittedName>
</protein>
<dbReference type="Proteomes" id="UP000789572">
    <property type="component" value="Unassembled WGS sequence"/>
</dbReference>
<reference evidence="2" key="1">
    <citation type="submission" date="2021-06" db="EMBL/GenBank/DDBJ databases">
        <authorList>
            <person name="Kallberg Y."/>
            <person name="Tangrot J."/>
            <person name="Rosling A."/>
        </authorList>
    </citation>
    <scope>NUCLEOTIDE SEQUENCE</scope>
    <source>
        <strain evidence="2">IA702</strain>
    </source>
</reference>
<evidence type="ECO:0000256" key="1">
    <source>
        <dbReference type="ARBA" id="ARBA00023054"/>
    </source>
</evidence>
<dbReference type="EMBL" id="CAJVPJ010000928">
    <property type="protein sequence ID" value="CAG8565994.1"/>
    <property type="molecule type" value="Genomic_DNA"/>
</dbReference>
<dbReference type="GO" id="GO:0005634">
    <property type="term" value="C:nucleus"/>
    <property type="evidence" value="ECO:0007669"/>
    <property type="project" value="TreeGrafter"/>
</dbReference>
<dbReference type="OrthoDB" id="10254973at2759"/>
<organism evidence="2 3">
    <name type="scientific">Paraglomus occultum</name>
    <dbReference type="NCBI Taxonomy" id="144539"/>
    <lineage>
        <taxon>Eukaryota</taxon>
        <taxon>Fungi</taxon>
        <taxon>Fungi incertae sedis</taxon>
        <taxon>Mucoromycota</taxon>
        <taxon>Glomeromycotina</taxon>
        <taxon>Glomeromycetes</taxon>
        <taxon>Paraglomerales</taxon>
        <taxon>Paraglomeraceae</taxon>
        <taxon>Paraglomus</taxon>
    </lineage>
</organism>
<comment type="caution">
    <text evidence="2">The sequence shown here is derived from an EMBL/GenBank/DDBJ whole genome shotgun (WGS) entry which is preliminary data.</text>
</comment>
<dbReference type="AlphaFoldDB" id="A0A9N9BEV2"/>
<keyword evidence="3" id="KW-1185">Reference proteome</keyword>
<evidence type="ECO:0000313" key="3">
    <source>
        <dbReference type="Proteomes" id="UP000789572"/>
    </source>
</evidence>